<organism evidence="1 2">
    <name type="scientific">Mucuna pruriens</name>
    <name type="common">Velvet bean</name>
    <name type="synonym">Dolichos pruriens</name>
    <dbReference type="NCBI Taxonomy" id="157652"/>
    <lineage>
        <taxon>Eukaryota</taxon>
        <taxon>Viridiplantae</taxon>
        <taxon>Streptophyta</taxon>
        <taxon>Embryophyta</taxon>
        <taxon>Tracheophyta</taxon>
        <taxon>Spermatophyta</taxon>
        <taxon>Magnoliopsida</taxon>
        <taxon>eudicotyledons</taxon>
        <taxon>Gunneridae</taxon>
        <taxon>Pentapetalae</taxon>
        <taxon>rosids</taxon>
        <taxon>fabids</taxon>
        <taxon>Fabales</taxon>
        <taxon>Fabaceae</taxon>
        <taxon>Papilionoideae</taxon>
        <taxon>50 kb inversion clade</taxon>
        <taxon>NPAAA clade</taxon>
        <taxon>indigoferoid/millettioid clade</taxon>
        <taxon>Phaseoleae</taxon>
        <taxon>Mucuna</taxon>
    </lineage>
</organism>
<dbReference type="OrthoDB" id="1457208at2759"/>
<dbReference type="AlphaFoldDB" id="A0A371G443"/>
<proteinExistence type="predicted"/>
<sequence length="74" mass="8789">MEIWKKSTWRFSQDSILIMKRTRYATNSRRHCMDSNNLPKHGYKQSQGDHTFFIKPSLDGKLTILLVCVDDMIR</sequence>
<evidence type="ECO:0000313" key="2">
    <source>
        <dbReference type="Proteomes" id="UP000257109"/>
    </source>
</evidence>
<reference evidence="1" key="1">
    <citation type="submission" date="2018-05" db="EMBL/GenBank/DDBJ databases">
        <title>Draft genome of Mucuna pruriens seed.</title>
        <authorList>
            <person name="Nnadi N.E."/>
            <person name="Vos R."/>
            <person name="Hasami M.H."/>
            <person name="Devisetty U.K."/>
            <person name="Aguiy J.C."/>
        </authorList>
    </citation>
    <scope>NUCLEOTIDE SEQUENCE [LARGE SCALE GENOMIC DNA]</scope>
    <source>
        <strain evidence="1">JCA_2017</strain>
    </source>
</reference>
<keyword evidence="2" id="KW-1185">Reference proteome</keyword>
<feature type="non-terminal residue" evidence="1">
    <location>
        <position position="1"/>
    </location>
</feature>
<accession>A0A371G443</accession>
<comment type="caution">
    <text evidence="1">The sequence shown here is derived from an EMBL/GenBank/DDBJ whole genome shotgun (WGS) entry which is preliminary data.</text>
</comment>
<name>A0A371G443_MUCPR</name>
<evidence type="ECO:0000313" key="1">
    <source>
        <dbReference type="EMBL" id="RDX85356.1"/>
    </source>
</evidence>
<dbReference type="Proteomes" id="UP000257109">
    <property type="component" value="Unassembled WGS sequence"/>
</dbReference>
<protein>
    <recommendedName>
        <fullName evidence="3">Reverse transcriptase Ty1/copia-type domain-containing protein</fullName>
    </recommendedName>
</protein>
<evidence type="ECO:0008006" key="3">
    <source>
        <dbReference type="Google" id="ProtNLM"/>
    </source>
</evidence>
<dbReference type="EMBL" id="QJKJ01006818">
    <property type="protein sequence ID" value="RDX85356.1"/>
    <property type="molecule type" value="Genomic_DNA"/>
</dbReference>
<gene>
    <name evidence="1" type="ORF">CR513_33472</name>
</gene>